<dbReference type="RefSeq" id="WP_377967747.1">
    <property type="nucleotide sequence ID" value="NZ_JBHZOL010000102.1"/>
</dbReference>
<accession>A0ABW6IJ82</accession>
<keyword evidence="2" id="KW-1185">Reference proteome</keyword>
<sequence length="161" mass="17428">MQHSAMMAWFSLTLAFSGTFLGLVEQSLGDTNDVLEPIVLAVGFTPNPTQRSGVSGGEVAAETIVGTAQTPTGPCNGFISEQPDHILTLNTFFEELEIQISSQRDTTLIVQGVGGTWCSDDAANHNPRLSGQWQAGTYNVWVGSYRQGAYYPYQLAIRQPN</sequence>
<dbReference type="EMBL" id="JBHZOL010000102">
    <property type="protein sequence ID" value="MFE4108230.1"/>
    <property type="molecule type" value="Genomic_DNA"/>
</dbReference>
<proteinExistence type="predicted"/>
<evidence type="ECO:0000313" key="2">
    <source>
        <dbReference type="Proteomes" id="UP001600165"/>
    </source>
</evidence>
<organism evidence="1 2">
    <name type="scientific">Almyronema epifaneia S1</name>
    <dbReference type="NCBI Taxonomy" id="2991925"/>
    <lineage>
        <taxon>Bacteria</taxon>
        <taxon>Bacillati</taxon>
        <taxon>Cyanobacteriota</taxon>
        <taxon>Cyanophyceae</taxon>
        <taxon>Nodosilineales</taxon>
        <taxon>Nodosilineaceae</taxon>
        <taxon>Almyronema</taxon>
        <taxon>Almyronema epifaneia</taxon>
    </lineage>
</organism>
<protein>
    <submittedName>
        <fullName evidence="1">Uncharacterized protein</fullName>
    </submittedName>
</protein>
<evidence type="ECO:0000313" key="1">
    <source>
        <dbReference type="EMBL" id="MFE4108230.1"/>
    </source>
</evidence>
<reference evidence="1 2" key="1">
    <citation type="submission" date="2024-10" db="EMBL/GenBank/DDBJ databases">
        <authorList>
            <person name="Ratan Roy A."/>
            <person name="Morales Sandoval P.H."/>
            <person name="De Los Santos Villalobos S."/>
            <person name="Chakraborty S."/>
            <person name="Mukherjee J."/>
        </authorList>
    </citation>
    <scope>NUCLEOTIDE SEQUENCE [LARGE SCALE GENOMIC DNA]</scope>
    <source>
        <strain evidence="1 2">S1</strain>
    </source>
</reference>
<gene>
    <name evidence="1" type="ORF">ACFVKH_18255</name>
</gene>
<dbReference type="Proteomes" id="UP001600165">
    <property type="component" value="Unassembled WGS sequence"/>
</dbReference>
<name>A0ABW6IJ82_9CYAN</name>
<comment type="caution">
    <text evidence="1">The sequence shown here is derived from an EMBL/GenBank/DDBJ whole genome shotgun (WGS) entry which is preliminary data.</text>
</comment>